<reference evidence="5" key="2">
    <citation type="submission" date="2021-02" db="EMBL/GenBank/DDBJ databases">
        <authorList>
            <person name="Kimball J.A."/>
            <person name="Haas M.W."/>
            <person name="Macchietto M."/>
            <person name="Kono T."/>
            <person name="Duquette J."/>
            <person name="Shao M."/>
        </authorList>
    </citation>
    <scope>NUCLEOTIDE SEQUENCE</scope>
    <source>
        <tissue evidence="5">Fresh leaf tissue</tissue>
    </source>
</reference>
<evidence type="ECO:0000313" key="6">
    <source>
        <dbReference type="Proteomes" id="UP000729402"/>
    </source>
</evidence>
<dbReference type="InterPro" id="IPR034285">
    <property type="entry name" value="CuRO_2_LCC"/>
</dbReference>
<accession>A0A8J5WV26</accession>
<name>A0A8J5WV26_ZIZPA</name>
<dbReference type="CDD" id="cd13875">
    <property type="entry name" value="CuRO_2_LCC_plant"/>
    <property type="match status" value="1"/>
</dbReference>
<evidence type="ECO:0000259" key="4">
    <source>
        <dbReference type="Pfam" id="PF00394"/>
    </source>
</evidence>
<feature type="domain" description="Plastocyanin-like" evidence="4">
    <location>
        <begin position="39"/>
        <end position="165"/>
    </location>
</feature>
<keyword evidence="3" id="KW-0186">Copper</keyword>
<keyword evidence="6" id="KW-1185">Reference proteome</keyword>
<proteinExistence type="predicted"/>
<reference evidence="5" key="1">
    <citation type="journal article" date="2021" name="bioRxiv">
        <title>Whole Genome Assembly and Annotation of Northern Wild Rice, Zizania palustris L., Supports a Whole Genome Duplication in the Zizania Genus.</title>
        <authorList>
            <person name="Haas M."/>
            <person name="Kono T."/>
            <person name="Macchietto M."/>
            <person name="Millas R."/>
            <person name="McGilp L."/>
            <person name="Shao M."/>
            <person name="Duquette J."/>
            <person name="Hirsch C.N."/>
            <person name="Kimball J."/>
        </authorList>
    </citation>
    <scope>NUCLEOTIDE SEQUENCE</scope>
    <source>
        <tissue evidence="5">Fresh leaf tissue</tissue>
    </source>
</reference>
<keyword evidence="2" id="KW-0560">Oxidoreductase</keyword>
<protein>
    <recommendedName>
        <fullName evidence="4">Plastocyanin-like domain-containing protein</fullName>
    </recommendedName>
</protein>
<dbReference type="PANTHER" id="PTHR11709">
    <property type="entry name" value="MULTI-COPPER OXIDASE"/>
    <property type="match status" value="1"/>
</dbReference>
<evidence type="ECO:0000313" key="5">
    <source>
        <dbReference type="EMBL" id="KAG8096585.1"/>
    </source>
</evidence>
<dbReference type="InterPro" id="IPR045087">
    <property type="entry name" value="Cu-oxidase_fam"/>
</dbReference>
<gene>
    <name evidence="5" type="ORF">GUJ93_ZPchr0013g36128</name>
</gene>
<comment type="caution">
    <text evidence="5">The sequence shown here is derived from an EMBL/GenBank/DDBJ whole genome shotgun (WGS) entry which is preliminary data.</text>
</comment>
<dbReference type="PANTHER" id="PTHR11709:SF521">
    <property type="entry name" value="LACCASE-10"/>
    <property type="match status" value="1"/>
</dbReference>
<dbReference type="Proteomes" id="UP000729402">
    <property type="component" value="Unassembled WGS sequence"/>
</dbReference>
<dbReference type="AlphaFoldDB" id="A0A8J5WV26"/>
<dbReference type="Pfam" id="PF00394">
    <property type="entry name" value="Cu-oxidase"/>
    <property type="match status" value="1"/>
</dbReference>
<dbReference type="EMBL" id="JAAALK010000079">
    <property type="protein sequence ID" value="KAG8096585.1"/>
    <property type="molecule type" value="Genomic_DNA"/>
</dbReference>
<evidence type="ECO:0000256" key="3">
    <source>
        <dbReference type="ARBA" id="ARBA00023008"/>
    </source>
</evidence>
<evidence type="ECO:0000256" key="1">
    <source>
        <dbReference type="ARBA" id="ARBA00002075"/>
    </source>
</evidence>
<dbReference type="GO" id="GO:0016491">
    <property type="term" value="F:oxidoreductase activity"/>
    <property type="evidence" value="ECO:0007669"/>
    <property type="project" value="UniProtKB-KW"/>
</dbReference>
<comment type="function">
    <text evidence="1">Lignin degradation and detoxification of lignin-derived products.</text>
</comment>
<dbReference type="OrthoDB" id="2121828at2759"/>
<sequence>MRSTLYGHIIILPKSGVPFPFAVAKPHRDVPIIFDPETTITQAMQTGGGPNISDAYTINSLPGPPYNCSSRALHLLCFEVLWALKCVLDGLADTFRLKVRAGETYLLRLIDAALNDELFFSVANHTLTPVVDVDAAYVMPFDTDVVLITPGQTTNVLLRAKTDEGYPPSHLMLARPYATGLRNLRQHHCHDRPQVLLDGVLLRQLVGVYTADFPAVPPEPFNYTGTPPNNTNVSNGTKVVVRTGPRWWCSCTTRASRNFLAAIVVDLTAKLPTTSLCYSEPLPLLLRDGIAEEALPFEKY</sequence>
<dbReference type="InterPro" id="IPR001117">
    <property type="entry name" value="Cu-oxidase_2nd"/>
</dbReference>
<evidence type="ECO:0000256" key="2">
    <source>
        <dbReference type="ARBA" id="ARBA00023002"/>
    </source>
</evidence>
<organism evidence="5 6">
    <name type="scientific">Zizania palustris</name>
    <name type="common">Northern wild rice</name>
    <dbReference type="NCBI Taxonomy" id="103762"/>
    <lineage>
        <taxon>Eukaryota</taxon>
        <taxon>Viridiplantae</taxon>
        <taxon>Streptophyta</taxon>
        <taxon>Embryophyta</taxon>
        <taxon>Tracheophyta</taxon>
        <taxon>Spermatophyta</taxon>
        <taxon>Magnoliopsida</taxon>
        <taxon>Liliopsida</taxon>
        <taxon>Poales</taxon>
        <taxon>Poaceae</taxon>
        <taxon>BOP clade</taxon>
        <taxon>Oryzoideae</taxon>
        <taxon>Oryzeae</taxon>
        <taxon>Zizaniinae</taxon>
        <taxon>Zizania</taxon>
    </lineage>
</organism>